<keyword evidence="3" id="KW-0472">Membrane</keyword>
<evidence type="ECO:0000256" key="5">
    <source>
        <dbReference type="ARBA" id="ARBA00023288"/>
    </source>
</evidence>
<dbReference type="Proteomes" id="UP000182977">
    <property type="component" value="Chromosome I"/>
</dbReference>
<dbReference type="OrthoDB" id="9780991at2"/>
<evidence type="ECO:0000313" key="7">
    <source>
        <dbReference type="EMBL" id="SDU77926.1"/>
    </source>
</evidence>
<organism evidence="7 8">
    <name type="scientific">Jiangella alkaliphila</name>
    <dbReference type="NCBI Taxonomy" id="419479"/>
    <lineage>
        <taxon>Bacteria</taxon>
        <taxon>Bacillati</taxon>
        <taxon>Actinomycetota</taxon>
        <taxon>Actinomycetes</taxon>
        <taxon>Jiangellales</taxon>
        <taxon>Jiangellaceae</taxon>
        <taxon>Jiangella</taxon>
    </lineage>
</organism>
<feature type="signal peptide" evidence="6">
    <location>
        <begin position="1"/>
        <end position="18"/>
    </location>
</feature>
<name>A0A1H2LBX1_9ACTN</name>
<dbReference type="EMBL" id="LT629791">
    <property type="protein sequence ID" value="SDU77926.1"/>
    <property type="molecule type" value="Genomic_DNA"/>
</dbReference>
<gene>
    <name evidence="7" type="ORF">SAMN04488563_5665</name>
</gene>
<keyword evidence="5" id="KW-0449">Lipoprotein</keyword>
<reference evidence="8" key="1">
    <citation type="submission" date="2016-10" db="EMBL/GenBank/DDBJ databases">
        <authorList>
            <person name="Varghese N."/>
            <person name="Submissions S."/>
        </authorList>
    </citation>
    <scope>NUCLEOTIDE SEQUENCE [LARGE SCALE GENOMIC DNA]</scope>
    <source>
        <strain evidence="8">DSM 45079</strain>
    </source>
</reference>
<dbReference type="PANTHER" id="PTHR43649:SF33">
    <property type="entry name" value="POLYGALACTURONAN_RHAMNOGALACTURONAN-BINDING PROTEIN YTCQ"/>
    <property type="match status" value="1"/>
</dbReference>
<dbReference type="SUPFAM" id="SSF53850">
    <property type="entry name" value="Periplasmic binding protein-like II"/>
    <property type="match status" value="1"/>
</dbReference>
<proteinExistence type="predicted"/>
<keyword evidence="2 6" id="KW-0732">Signal</keyword>
<dbReference type="PANTHER" id="PTHR43649">
    <property type="entry name" value="ARABINOSE-BINDING PROTEIN-RELATED"/>
    <property type="match status" value="1"/>
</dbReference>
<keyword evidence="4" id="KW-0564">Palmitate</keyword>
<dbReference type="STRING" id="419479.SAMN04488563_5665"/>
<dbReference type="Pfam" id="PF01547">
    <property type="entry name" value="SBP_bac_1"/>
    <property type="match status" value="1"/>
</dbReference>
<evidence type="ECO:0000256" key="2">
    <source>
        <dbReference type="ARBA" id="ARBA00022729"/>
    </source>
</evidence>
<dbReference type="InterPro" id="IPR050490">
    <property type="entry name" value="Bact_solute-bd_prot1"/>
</dbReference>
<dbReference type="PROSITE" id="PS51257">
    <property type="entry name" value="PROKAR_LIPOPROTEIN"/>
    <property type="match status" value="1"/>
</dbReference>
<feature type="chain" id="PRO_5038836666" evidence="6">
    <location>
        <begin position="19"/>
        <end position="413"/>
    </location>
</feature>
<evidence type="ECO:0000256" key="6">
    <source>
        <dbReference type="SAM" id="SignalP"/>
    </source>
</evidence>
<sequence length="413" mass="43163">MKRSTALLLAAGLTAGLAACSGDDGDDNAAASDGPLTVWIMGDSGTNFEQLVAPFTDDTGIDVEVVAIPWDGVDQRLTTAVASGDGPDVLQVGLSKLRTFADAGALLPLDDALEDRPALDPGNFAEGVAGEATAVGGEIVSVPWISDTRVLFYRSDILAENGIDQPPATWDQLRDDAATLAGRGDGQYGYYVPQWDSPLPVIMTWDQGGDIVGDDGAVSFDTPEFAAAVDLYTGLYEDGSVPTNADFDQTQGFISGVTPMLISGPYLAKAISDAAPELDGAWDVTTVPEAESGTSLFAGSNLALWHDTPNEDAALDLLEFLSAPETQLSWYEINGELPTVTAALEDDALTADPQAQVYVDQLADARVLPMVPNWDGGVGADLLTALNEIVLNGADRDSALADLYTKTGSVSID</sequence>
<accession>A0A1H2LBX1</accession>
<keyword evidence="8" id="KW-1185">Reference proteome</keyword>
<evidence type="ECO:0000313" key="8">
    <source>
        <dbReference type="Proteomes" id="UP000182977"/>
    </source>
</evidence>
<dbReference type="RefSeq" id="WP_046771554.1">
    <property type="nucleotide sequence ID" value="NZ_LBMC01000044.1"/>
</dbReference>
<keyword evidence="1" id="KW-1003">Cell membrane</keyword>
<evidence type="ECO:0000256" key="1">
    <source>
        <dbReference type="ARBA" id="ARBA00022475"/>
    </source>
</evidence>
<dbReference type="AlphaFoldDB" id="A0A1H2LBX1"/>
<evidence type="ECO:0000256" key="4">
    <source>
        <dbReference type="ARBA" id="ARBA00023139"/>
    </source>
</evidence>
<protein>
    <submittedName>
        <fullName evidence="7">Carbohydrate ABC transporter substrate-binding protein, CUT1 family</fullName>
    </submittedName>
</protein>
<evidence type="ECO:0000256" key="3">
    <source>
        <dbReference type="ARBA" id="ARBA00023136"/>
    </source>
</evidence>
<dbReference type="InterPro" id="IPR006059">
    <property type="entry name" value="SBP"/>
</dbReference>
<dbReference type="Gene3D" id="3.40.190.10">
    <property type="entry name" value="Periplasmic binding protein-like II"/>
    <property type="match status" value="2"/>
</dbReference>